<accession>A0A0K0EVF7</accession>
<proteinExistence type="predicted"/>
<reference evidence="1" key="1">
    <citation type="submission" date="2014-07" db="EMBL/GenBank/DDBJ databases">
        <authorList>
            <person name="Martin A.A"/>
            <person name="De Silva N."/>
        </authorList>
    </citation>
    <scope>NUCLEOTIDE SEQUENCE</scope>
</reference>
<dbReference type="InterPro" id="IPR033228">
    <property type="entry name" value="SZT2"/>
</dbReference>
<organism evidence="1 2">
    <name type="scientific">Strongyloides venezuelensis</name>
    <name type="common">Threadworm</name>
    <dbReference type="NCBI Taxonomy" id="75913"/>
    <lineage>
        <taxon>Eukaryota</taxon>
        <taxon>Metazoa</taxon>
        <taxon>Ecdysozoa</taxon>
        <taxon>Nematoda</taxon>
        <taxon>Chromadorea</taxon>
        <taxon>Rhabditida</taxon>
        <taxon>Tylenchina</taxon>
        <taxon>Panagrolaimomorpha</taxon>
        <taxon>Strongyloidoidea</taxon>
        <taxon>Strongyloididae</taxon>
        <taxon>Strongyloides</taxon>
    </lineage>
</organism>
<dbReference type="GO" id="GO:0005777">
    <property type="term" value="C:peroxisome"/>
    <property type="evidence" value="ECO:0007669"/>
    <property type="project" value="InterPro"/>
</dbReference>
<dbReference type="STRING" id="75913.A0A0K0EVF7"/>
<protein>
    <submittedName>
        <fullName evidence="2">Protein SZT2 (inferred by orthology to a human protein)</fullName>
    </submittedName>
</protein>
<dbReference type="PANTHER" id="PTHR14918">
    <property type="entry name" value="KICSTOR COMPLEX PROTEIN SZT2"/>
    <property type="match status" value="1"/>
</dbReference>
<dbReference type="WBParaSite" id="SVE_0050700.1">
    <property type="protein sequence ID" value="SVE_0050700.1"/>
    <property type="gene ID" value="SVE_0050700"/>
</dbReference>
<keyword evidence="1" id="KW-1185">Reference proteome</keyword>
<sequence length="3568" mass="421011">MELNLSSVDNCIEGNGIAKEVFVKISKDYRISRSTRAQWFFDNINKLVKIDENYENEESRMFTVCGIIPEGDYCENDDLRGKFFKLTPCTRMSYLAEVYRQVFILDMSPSSNVLIDHSGNVMNDRIFPAMKNCLTNTLKPFKLPGTNKMFYPKINVTVAIFNPFLSLPSNQVLIQGILITNEKELIKLFDVIEKKMKKLNDEQFIHGANFISTFQDQRKKLAEIYKVSLETKICDPNSKILNCGEEYDMYKTNNHPYDKEYNEEEISVFQEKDYLKSSWSLLFMLRLGLLGANMLTGNSSSNMIIITDGVCGIPDMAAVQNILRKLRSSSISCSFILIKGKNEPDPSFGHTTHFETLQFFATATFGAFLYDTRTEKFQGMERNYFHKSLLVWSFQRALQTGFVAEQLVKEYNPKFLNYKSNYEFLHRCLFNHYRNKQLNLLIFVRLREGFTIKEVDIEKYQYHFHPTPEEDGFQTYDVITITMCQPWKPEITIEYVITGPWYGTLNRNVDVTVEIFIRAPFDFVTSLIAKECTGHKRYPQILNSYQSLNNTLQDIITSDKLMFRLNTFDKKRLYEIPESINCKDLFAPRGVLVKTSPENTKYVDYLRNTFLKYWKLVSELDDSIWQSWMHIYHIRVVLYHDTTIPKNIFTKNEYNGIYDNVKSSKSLNVLGDFFESISTLTLITRQSYVFFDVFINPKTKKEEKYYYLVKFTGECPHLIVNVAFLGYIPCDVRQKNVNDLKEKIMKLTMNVESQSLEDHINKWWRRTESSREFYEDQNEEDSDKMEDYDVDTVISIFKNAIEYYKNPQLLRIEYNENIFDEESILPPLSPEIEDYDSDRTSYQQSQISSIEDFPILCKTVPILKIIHKPIEKFLVKYSNIPNYYENEMVSNDDVNIDTFRSENILNKALFKYLSCRRYIYKVSSPHKDIKCMDNKGIEFLLQTILYQKLNQGFSIAYGAYGAVNVIRQAYKENNKLHPRVQQIIIKTPGNYKNIIEREINLFGPNKYDKNDSTHCNDNKSNQNEIKKFDFQLTIEVWNEPDDWIDDKMVLDDSSINNYHTDDSNLIESCPLKVLEEADNIVKCLLTIDLIFNSIKRHHTFSYENPLQLKEHNDNERREEKLNEEQYMKIFLDSYDIEKLCQFSPEKIVILFPIQYCDKKYDDVIDRFKNLFSSLHHELSNDFHSCIRQEGIKYWENEFGDIKNTIKVENDINYPAFRDELMLNPKVNWKDLMKDMTELDNLNVKKGKSYMRYYIKQLSYTSVVILSLPENFEDIMRINNNRITKYSTIPVCIYFIDETFLASSLSQNIPLLTSCPLIDLRFGKLNDEKIIELEDCINQYREKIKNNTIVFSNCNPRGGYNKPAAYTIKFNFLNFAIDLDEVVYTRAFIGSTFKTICEMKYVPDYIIREMIDEKCHVVRRELSSYDEKLKKFCKHYKDHCKSDHFDRRKCYDESNEFRRQFKIILDNHNFTKTICLKDYFIYNAILKNCNEIICSIQDNYDKGDNSISRKDIIFKNCLKKIGKTKKESISSDSILFADDYEDTDNDDNSIFNGIDVIVQESFREASYLSDGRTNSVLSPKNIKDKIKPIISQLDILTPPLFVQFICALLIPGEEMVTFPITTFPNCILDVFEESPIKYDINVLMTKLDKVKVSIDLYILTRPKRETIEIQRRGRVLLSTIPVTMYKKHNFFYHNIENDNDISSSDDERRILSTRNEWTEIDGSAVRIIRNFFSDINYLVNAEEYFLMLKNKSKSFGKEDLIRVFEFVEVLSKKETNLDNARYKYICESIKMIGKDPTVFNNIQENLTNLGTDYIKLKKCLDCGDKEAFFYSCDILNKGKFMKRLFKNRRISLNDALWATRTNFEIINDIFKNNSEDLLSLLNNTLVSEKDFNSTVFSSEDESQIDPLYTDFWIVIYINRRKLKMMLIQRSPETHSKLFMNLVKIVKQIILKNNQKRLLSDMYRKKRVDERLIKPHNTTDSFIRNPSSGLYACNIVSFHYFFIHYRLRIIPVGMRGRTREINYGLDVLENCLMKYECDDSRIFVCKDENDNVFFMKFLLNEDVIDTSSNSNINKMLNDHEGTRDKILLAIYGCQRPGNLFFKQTIDTLSLSLREETLQELSKAIYETKYMLPLNPEDIKYLQPNYKSPNYTFCYGLPNDVYNFIYSFNYFLLQHLELFVNQPRYGKAEYLAFCHHLPRKFSHDLYALNIQDVFMEWVNPYDCKHEKNEILSNFYYINRYSPSGKFPPGIAVIELRLIDGRTKQSAKITDLYNSHLFDINKDMIDEYRRNIKYDCESLKKISDYVFTNSIMDLDSSHSYIIQFNIWESGNAEIDRIKIKLDHVVQQSIFDVYTECVFLQKKCFESELMYESTLDLSSDLNDYDDVNQVAMREKSKTIAVPRRQLSKQQSLLPSTVFILNKHSNKYRKSKSLQDLKNVQYYGNGNLLVDDKNLYNINGVKINENSEINSESGGTEEISNKSIFADNNIDEREYVDLNFLLGLVSWFDFINETNNGYDKSKSYRKLEMHVDSCISIDTSYEIIAKKIFETTPPEDLVLSQAVFKNKDDRRRQTKLRVIENDLEPISRYSLFYKEGEEDKQPITHAAMLFDFKMQKEISEYMYCLKGKLPKRIAYNYTSNASYKEKRFPSSLNPFVSRQRILLIIIKGNLVTYYFYNFAVEITDILIRSFSRTLQWHDAKAKLSNEIQLQKLGYFHAVPTRTVSNIKNSYELLITYDPYILLENDYPPDDLGIINYEAYPKAFMRGIRLMYRQNFLLDIEVTSKCSYAQVNQYLDLRGQLYNKILGSTKAYDFYEALYHGKRSILKCMLEDGLKEYTRIHFVNTPILLFESWRNQISTARVPPSKVKSTILLNNFRQPEMYVLKIQFMMVKEFCQYFNELGWENLWIEDKNNQSLEYNPNCTEPPNVWMTQVMKCGVLLANIYFKKPYLSVHIYSWELHNFYNNMKGLYMNNDIYNFQDMVNFEDIKDKAISMFHLHSFSYDYHLRIGWVYMLSREHPLFPNDYNTPLFLFNLLKYYEYRPPYSRNALYEIIIENKNLKIQPDCVWEKFLDSKQKSSKMVVRFQRNDFMIVEEETIAIYGQMYKVITVMLRAPVKSCPRSQLNIRVFKLLINIEEKFPLTKSFTGNEEIYSVENEIGGGINSRDENEQKTSVIKFSFPSQDGEPTLFEDNKNNDTESDEILSDVDDLFYLIDQSSHHDIVHEVCTIEKLYASPRINDYPTVGGCDNNEEWDDDSETNCFGLKMSIDLLNKIPKNQENIPPSILNDFNNIGDDFLLTESNDVFDFLFEEDIYETGVCPQVEQDDNQSEEYIDDNLLANHNAIKISSDVADISHSLSNNQQLLQKILSKMSEDEIMRIVKDTNDCELCIRRQRFWELLARKRFLQKKNKMKNIFREKSMEFIFPQKIGELCDLLNRRLINDEVEELFGVIYKYDEKDCLKNVDKIYNISKIMKEKVFHNFFKFIKLQYNRERTRFIHGIKNTHFIYIPNDEDDIGVSYTLNTNKSIKLWIISKREKELNRKNCTDDVQIIIDKCKTLFNDALEFILRYYNLNKGES</sequence>
<reference evidence="2" key="2">
    <citation type="submission" date="2015-08" db="UniProtKB">
        <authorList>
            <consortium name="WormBaseParasite"/>
        </authorList>
    </citation>
    <scope>IDENTIFICATION</scope>
</reference>
<evidence type="ECO:0000313" key="2">
    <source>
        <dbReference type="WBParaSite" id="SVE_0050700.1"/>
    </source>
</evidence>
<name>A0A0K0EVF7_STRVS</name>
<dbReference type="Proteomes" id="UP000035680">
    <property type="component" value="Unassembled WGS sequence"/>
</dbReference>
<dbReference type="PANTHER" id="PTHR14918:SF3">
    <property type="entry name" value="KICSTOR COMPLEX PROTEIN SZT2"/>
    <property type="match status" value="1"/>
</dbReference>
<evidence type="ECO:0000313" key="1">
    <source>
        <dbReference type="Proteomes" id="UP000035680"/>
    </source>
</evidence>